<dbReference type="SMART" id="SM00052">
    <property type="entry name" value="EAL"/>
    <property type="match status" value="1"/>
</dbReference>
<evidence type="ECO:0000256" key="2">
    <source>
        <dbReference type="SAM" id="Phobius"/>
    </source>
</evidence>
<feature type="transmembrane region" description="Helical" evidence="2">
    <location>
        <begin position="170"/>
        <end position="188"/>
    </location>
</feature>
<dbReference type="NCBIfam" id="TIGR00254">
    <property type="entry name" value="GGDEF"/>
    <property type="match status" value="1"/>
</dbReference>
<keyword evidence="2" id="KW-1133">Transmembrane helix</keyword>
<dbReference type="Gene3D" id="3.20.20.450">
    <property type="entry name" value="EAL domain"/>
    <property type="match status" value="1"/>
</dbReference>
<dbReference type="RefSeq" id="WP_195811442.1">
    <property type="nucleotide sequence ID" value="NZ_CP064795.1"/>
</dbReference>
<proteinExistence type="predicted"/>
<dbReference type="GO" id="GO:0071111">
    <property type="term" value="F:cyclic-guanylate-specific phosphodiesterase activity"/>
    <property type="evidence" value="ECO:0007669"/>
    <property type="project" value="InterPro"/>
</dbReference>
<dbReference type="InterPro" id="IPR043128">
    <property type="entry name" value="Rev_trsase/Diguanyl_cyclase"/>
</dbReference>
<dbReference type="AlphaFoldDB" id="A0A7S9HDK6"/>
<evidence type="ECO:0000259" key="4">
    <source>
        <dbReference type="PROSITE" id="PS50887"/>
    </source>
</evidence>
<evidence type="ECO:0000313" key="6">
    <source>
        <dbReference type="Proteomes" id="UP000595095"/>
    </source>
</evidence>
<dbReference type="Pfam" id="PF00563">
    <property type="entry name" value="EAL"/>
    <property type="match status" value="1"/>
</dbReference>
<dbReference type="SMART" id="SM00267">
    <property type="entry name" value="GGDEF"/>
    <property type="match status" value="1"/>
</dbReference>
<sequence>MTLLSKILPVHSAPPTISRDAVNMLYQNVYRGAVMTVIAFSCLVFGFGSEPAMSAKPVLWALMVVVSVMRMVDGLRWRFCHPEKRSVSIGFMRFAAGNLMTSMLWCAYAVLSYQHMGLLELASTIVVLSAMAGGAATVLAPSKALSFSYSTFLLLPIAMLALIDPEQQFQLLGILGVGFWLVMLSTTAQSNAFFLQVVGLKEHNSKLLDDMQRKRAEVVHINEALRTANEQLDQNNMTLEQQVNERTRELFDLSNQDGLTGLLNRTGLKAYLEGALDVAHHEDTTLAVLFIDLDGFKKVNDTLGHAMGDQVLVTTAQRLAAHCPAAGVGRWGGDEFILVIQNLIQQQAVALAETMRVAVCKPIKNQHNHITLDATIGIALYPHHGNKVHTLIEKADFAMYQQKRAQRGAVCVFNKNLFEQVRLEEARLAGLTKAIEHNELTVAYQPIVAAETHQIISVEALLRWEFDGEIISPVVFIPLAEKCGLINTLGLWVLERACTEMQQLDPTPAPALSVNVSVLQLLEEDFIANIDRVLHTTGFAPERLHLEITESALAQNRLVLDEKVGALKARQIQISIDDFGTGFSSLSQLQLLSFDRIKIDKSFVMNFTSSNQAIVRATLMIAKEFGCQTVAEGVETRWQAQQLQSMGVSHLQGYYFARPMPLNPLADWLTQQEN</sequence>
<dbReference type="Proteomes" id="UP000595095">
    <property type="component" value="Chromosome"/>
</dbReference>
<dbReference type="Gene3D" id="3.30.70.270">
    <property type="match status" value="1"/>
</dbReference>
<keyword evidence="6" id="KW-1185">Reference proteome</keyword>
<dbReference type="InterPro" id="IPR029787">
    <property type="entry name" value="Nucleotide_cyclase"/>
</dbReference>
<feature type="coiled-coil region" evidence="1">
    <location>
        <begin position="211"/>
        <end position="249"/>
    </location>
</feature>
<dbReference type="CDD" id="cd01948">
    <property type="entry name" value="EAL"/>
    <property type="match status" value="1"/>
</dbReference>
<dbReference type="InterPro" id="IPR000160">
    <property type="entry name" value="GGDEF_dom"/>
</dbReference>
<dbReference type="CDD" id="cd01949">
    <property type="entry name" value="GGDEF"/>
    <property type="match status" value="1"/>
</dbReference>
<evidence type="ECO:0000313" key="5">
    <source>
        <dbReference type="EMBL" id="QPG06366.1"/>
    </source>
</evidence>
<dbReference type="KEGG" id="smaa:IT774_04010"/>
<feature type="transmembrane region" description="Helical" evidence="2">
    <location>
        <begin position="146"/>
        <end position="163"/>
    </location>
</feature>
<feature type="transmembrane region" description="Helical" evidence="2">
    <location>
        <begin position="118"/>
        <end position="140"/>
    </location>
</feature>
<protein>
    <submittedName>
        <fullName evidence="5">EAL domain-containing protein</fullName>
    </submittedName>
</protein>
<evidence type="ECO:0000259" key="3">
    <source>
        <dbReference type="PROSITE" id="PS50883"/>
    </source>
</evidence>
<keyword evidence="2" id="KW-0472">Membrane</keyword>
<reference evidence="5 6" key="1">
    <citation type="submission" date="2020-11" db="EMBL/GenBank/DDBJ databases">
        <title>Complete genome sequence for Salinimonas sp. strain G2-b.</title>
        <authorList>
            <person name="Park S.-J."/>
        </authorList>
    </citation>
    <scope>NUCLEOTIDE SEQUENCE [LARGE SCALE GENOMIC DNA]</scope>
    <source>
        <strain evidence="5 6">G2-b</strain>
    </source>
</reference>
<dbReference type="PANTHER" id="PTHR33121">
    <property type="entry name" value="CYCLIC DI-GMP PHOSPHODIESTERASE PDEF"/>
    <property type="match status" value="1"/>
</dbReference>
<feature type="domain" description="GGDEF" evidence="4">
    <location>
        <begin position="284"/>
        <end position="415"/>
    </location>
</feature>
<feature type="domain" description="EAL" evidence="3">
    <location>
        <begin position="424"/>
        <end position="673"/>
    </location>
</feature>
<gene>
    <name evidence="5" type="ORF">IT774_04010</name>
</gene>
<name>A0A7S9HDK6_9ALTE</name>
<keyword evidence="2" id="KW-0812">Transmembrane</keyword>
<dbReference type="Pfam" id="PF00990">
    <property type="entry name" value="GGDEF"/>
    <property type="match status" value="1"/>
</dbReference>
<dbReference type="PROSITE" id="PS50887">
    <property type="entry name" value="GGDEF"/>
    <property type="match status" value="1"/>
</dbReference>
<dbReference type="InterPro" id="IPR050706">
    <property type="entry name" value="Cyclic-di-GMP_PDE-like"/>
</dbReference>
<evidence type="ECO:0000256" key="1">
    <source>
        <dbReference type="SAM" id="Coils"/>
    </source>
</evidence>
<dbReference type="SUPFAM" id="SSF55073">
    <property type="entry name" value="Nucleotide cyclase"/>
    <property type="match status" value="1"/>
</dbReference>
<dbReference type="PROSITE" id="PS50883">
    <property type="entry name" value="EAL"/>
    <property type="match status" value="1"/>
</dbReference>
<keyword evidence="1" id="KW-0175">Coiled coil</keyword>
<feature type="transmembrane region" description="Helical" evidence="2">
    <location>
        <begin position="29"/>
        <end position="47"/>
    </location>
</feature>
<dbReference type="SUPFAM" id="SSF141868">
    <property type="entry name" value="EAL domain-like"/>
    <property type="match status" value="1"/>
</dbReference>
<dbReference type="InterPro" id="IPR001633">
    <property type="entry name" value="EAL_dom"/>
</dbReference>
<dbReference type="PANTHER" id="PTHR33121:SF70">
    <property type="entry name" value="SIGNALING PROTEIN YKOW"/>
    <property type="match status" value="1"/>
</dbReference>
<accession>A0A7S9HDK6</accession>
<feature type="transmembrane region" description="Helical" evidence="2">
    <location>
        <begin position="91"/>
        <end position="111"/>
    </location>
</feature>
<organism evidence="5 6">
    <name type="scientific">Salinimonas marina</name>
    <dbReference type="NCBI Taxonomy" id="2785918"/>
    <lineage>
        <taxon>Bacteria</taxon>
        <taxon>Pseudomonadati</taxon>
        <taxon>Pseudomonadota</taxon>
        <taxon>Gammaproteobacteria</taxon>
        <taxon>Alteromonadales</taxon>
        <taxon>Alteromonadaceae</taxon>
        <taxon>Alteromonas/Salinimonas group</taxon>
        <taxon>Salinimonas</taxon>
    </lineage>
</organism>
<dbReference type="InterPro" id="IPR035919">
    <property type="entry name" value="EAL_sf"/>
</dbReference>
<dbReference type="EMBL" id="CP064795">
    <property type="protein sequence ID" value="QPG06366.1"/>
    <property type="molecule type" value="Genomic_DNA"/>
</dbReference>